<dbReference type="InterPro" id="IPR004547">
    <property type="entry name" value="Glucosamine6P_isomerase"/>
</dbReference>
<dbReference type="GO" id="GO:0004342">
    <property type="term" value="F:glucosamine-6-phosphate deaminase activity"/>
    <property type="evidence" value="ECO:0007669"/>
    <property type="project" value="UniProtKB-UniRule"/>
</dbReference>
<dbReference type="CDD" id="cd01399">
    <property type="entry name" value="GlcN6P_deaminase"/>
    <property type="match status" value="1"/>
</dbReference>
<accession>R1CTY0</accession>
<comment type="function">
    <text evidence="4">Catalyzes the reversible isomerization-deamination of glucosamine 6-phosphate (GlcN6P) to form fructose 6-phosphate (Fru6P) and ammonium ion.</text>
</comment>
<evidence type="ECO:0000313" key="6">
    <source>
        <dbReference type="EMBL" id="EOD00144.1"/>
    </source>
</evidence>
<dbReference type="Pfam" id="PF01182">
    <property type="entry name" value="Glucosamine_iso"/>
    <property type="match status" value="1"/>
</dbReference>
<dbReference type="GO" id="GO:0006043">
    <property type="term" value="P:glucosamine catabolic process"/>
    <property type="evidence" value="ECO:0007669"/>
    <property type="project" value="TreeGrafter"/>
</dbReference>
<keyword evidence="2 4" id="KW-0378">Hydrolase</keyword>
<dbReference type="GO" id="GO:0005975">
    <property type="term" value="P:carbohydrate metabolic process"/>
    <property type="evidence" value="ECO:0007669"/>
    <property type="project" value="InterPro"/>
</dbReference>
<comment type="caution">
    <text evidence="6">The sequence shown here is derived from an EMBL/GenBank/DDBJ whole genome shotgun (WGS) entry which is preliminary data.</text>
</comment>
<dbReference type="GO" id="GO:0005737">
    <property type="term" value="C:cytoplasm"/>
    <property type="evidence" value="ECO:0007669"/>
    <property type="project" value="TreeGrafter"/>
</dbReference>
<dbReference type="SUPFAM" id="SSF100950">
    <property type="entry name" value="NagB/RpiA/CoA transferase-like"/>
    <property type="match status" value="1"/>
</dbReference>
<dbReference type="InterPro" id="IPR037171">
    <property type="entry name" value="NagB/RpiA_transferase-like"/>
</dbReference>
<dbReference type="PANTHER" id="PTHR11280">
    <property type="entry name" value="GLUCOSAMINE-6-PHOSPHATE ISOMERASE"/>
    <property type="match status" value="1"/>
</dbReference>
<evidence type="ECO:0000256" key="2">
    <source>
        <dbReference type="ARBA" id="ARBA00022801"/>
    </source>
</evidence>
<feature type="active site" description="Proton acceptor; for ring-opening step" evidence="4">
    <location>
        <position position="138"/>
    </location>
</feature>
<dbReference type="UniPathway" id="UPA00629">
    <property type="reaction ID" value="UER00684"/>
</dbReference>
<evidence type="ECO:0000259" key="5">
    <source>
        <dbReference type="Pfam" id="PF01182"/>
    </source>
</evidence>
<dbReference type="PANTHER" id="PTHR11280:SF5">
    <property type="entry name" value="GLUCOSAMINE-6-PHOSPHATE ISOMERASE"/>
    <property type="match status" value="1"/>
</dbReference>
<reference evidence="6 7" key="1">
    <citation type="journal article" date="2015" name="Geomicrobiol. J.">
        <title>Caldisalinibacter kiritimatiensis gen. nov., sp. nov., a moderately thermohalophilic thiosulfate-reducing bacterium from a hypersaline microbial mat.</title>
        <authorList>
            <person name="Ben Hania W."/>
            <person name="Joseph M."/>
            <person name="Fiebig A."/>
            <person name="Bunk B."/>
            <person name="Klenk H.-P."/>
            <person name="Fardeau M.-L."/>
            <person name="Spring S."/>
        </authorList>
    </citation>
    <scope>NUCLEOTIDE SEQUENCE [LARGE SCALE GENOMIC DNA]</scope>
    <source>
        <strain evidence="6 7">L21-TH-D2</strain>
    </source>
</reference>
<feature type="active site" description="Proton acceptor; for enolization step" evidence="4">
    <location>
        <position position="67"/>
    </location>
</feature>
<keyword evidence="3 4" id="KW-0119">Carbohydrate metabolism</keyword>
<dbReference type="GO" id="GO:0019262">
    <property type="term" value="P:N-acetylneuraminate catabolic process"/>
    <property type="evidence" value="ECO:0007669"/>
    <property type="project" value="UniProtKB-UniRule"/>
</dbReference>
<dbReference type="EC" id="3.5.99.6" evidence="4"/>
<dbReference type="RefSeq" id="WP_006314490.1">
    <property type="nucleotide sequence ID" value="NZ_ARZA01000203.1"/>
</dbReference>
<dbReference type="PATRIC" id="fig|1304284.3.peg.1762"/>
<dbReference type="OrthoDB" id="9791139at2"/>
<proteinExistence type="inferred from homology"/>
<protein>
    <recommendedName>
        <fullName evidence="4">Glucosamine-6-phosphate deaminase</fullName>
        <ecNumber evidence="4">3.5.99.6</ecNumber>
    </recommendedName>
    <alternativeName>
        <fullName evidence="4">GlcN6P deaminase</fullName>
        <shortName evidence="4">GNPDA</shortName>
    </alternativeName>
    <alternativeName>
        <fullName evidence="4">Glucosamine-6-phosphate isomerase</fullName>
    </alternativeName>
</protein>
<sequence>MKIIIVDDYKAMSKKAAIIIANQIILKPNSVLGLATGSTPLGTYNELVELHKEGIIDFSQVTTFNLDEYYDLSPDNTNSYHYYMMNNLFQYINIDLENTNIPNGITEDIDKECESYDQKIIQAGGLDLQLLGIGANGHIGFNEPNIKFESKTHLVGLDEKTINDNSRFFENKELVPKKAITMGIKNIMQARSILLLASGIDKADAIEKTVHGSITPKVPASVLQLHPNATLIIDKLAASKLKTLS</sequence>
<dbReference type="FunFam" id="3.40.50.1360:FF:000003">
    <property type="entry name" value="Glucosamine-6-phosphate deaminase"/>
    <property type="match status" value="1"/>
</dbReference>
<evidence type="ECO:0000256" key="1">
    <source>
        <dbReference type="ARBA" id="ARBA00000644"/>
    </source>
</evidence>
<dbReference type="eggNOG" id="COG0363">
    <property type="taxonomic scope" value="Bacteria"/>
</dbReference>
<dbReference type="HAMAP" id="MF_01241">
    <property type="entry name" value="GlcN6P_deamin"/>
    <property type="match status" value="1"/>
</dbReference>
<dbReference type="InterPro" id="IPR018321">
    <property type="entry name" value="Glucosamine6P_isomerase_CS"/>
</dbReference>
<keyword evidence="7" id="KW-1185">Reference proteome</keyword>
<comment type="caution">
    <text evidence="4">Lacks conserved residue(s) required for the propagation of feature annotation.</text>
</comment>
<dbReference type="PROSITE" id="PS01161">
    <property type="entry name" value="GLC_GALNAC_ISOMERASE"/>
    <property type="match status" value="1"/>
</dbReference>
<comment type="catalytic activity">
    <reaction evidence="1 4">
        <text>alpha-D-glucosamine 6-phosphate + H2O = beta-D-fructose 6-phosphate + NH4(+)</text>
        <dbReference type="Rhea" id="RHEA:12172"/>
        <dbReference type="ChEBI" id="CHEBI:15377"/>
        <dbReference type="ChEBI" id="CHEBI:28938"/>
        <dbReference type="ChEBI" id="CHEBI:57634"/>
        <dbReference type="ChEBI" id="CHEBI:75989"/>
        <dbReference type="EC" id="3.5.99.6"/>
    </reaction>
</comment>
<dbReference type="EMBL" id="ARZA01000203">
    <property type="protein sequence ID" value="EOD00144.1"/>
    <property type="molecule type" value="Genomic_DNA"/>
</dbReference>
<gene>
    <name evidence="4" type="primary">nagB</name>
    <name evidence="6" type="ORF">L21TH_1795</name>
</gene>
<dbReference type="Gene3D" id="3.40.50.1360">
    <property type="match status" value="1"/>
</dbReference>
<organism evidence="6 7">
    <name type="scientific">Caldisalinibacter kiritimatiensis</name>
    <dbReference type="NCBI Taxonomy" id="1304284"/>
    <lineage>
        <taxon>Bacteria</taxon>
        <taxon>Bacillati</taxon>
        <taxon>Bacillota</taxon>
        <taxon>Tissierellia</taxon>
        <taxon>Tissierellales</taxon>
        <taxon>Thermohalobacteraceae</taxon>
        <taxon>Caldisalinibacter</taxon>
    </lineage>
</organism>
<comment type="similarity">
    <text evidence="4">Belongs to the glucosamine/galactosamine-6-phosphate isomerase family. NagB subfamily.</text>
</comment>
<dbReference type="Proteomes" id="UP000013378">
    <property type="component" value="Unassembled WGS sequence"/>
</dbReference>
<feature type="domain" description="Glucosamine/galactosamine-6-phosphate isomerase" evidence="5">
    <location>
        <begin position="27"/>
        <end position="225"/>
    </location>
</feature>
<evidence type="ECO:0000313" key="7">
    <source>
        <dbReference type="Proteomes" id="UP000013378"/>
    </source>
</evidence>
<feature type="active site" description="For ring-opening step" evidence="4">
    <location>
        <position position="136"/>
    </location>
</feature>
<dbReference type="NCBIfam" id="TIGR00502">
    <property type="entry name" value="nagB"/>
    <property type="match status" value="1"/>
</dbReference>
<dbReference type="GO" id="GO:0042802">
    <property type="term" value="F:identical protein binding"/>
    <property type="evidence" value="ECO:0007669"/>
    <property type="project" value="TreeGrafter"/>
</dbReference>
<evidence type="ECO:0000256" key="3">
    <source>
        <dbReference type="ARBA" id="ARBA00023277"/>
    </source>
</evidence>
<name>R1CTY0_9FIRM</name>
<evidence type="ECO:0000256" key="4">
    <source>
        <dbReference type="HAMAP-Rule" id="MF_01241"/>
    </source>
</evidence>
<dbReference type="InterPro" id="IPR006148">
    <property type="entry name" value="Glc/Gal-6P_isomerase"/>
</dbReference>
<dbReference type="NCBIfam" id="NF001684">
    <property type="entry name" value="PRK00443.1-4"/>
    <property type="match status" value="1"/>
</dbReference>
<comment type="pathway">
    <text evidence="4">Amino-sugar metabolism; N-acetylneuraminate degradation; D-fructose 6-phosphate from N-acetylneuraminate: step 5/5.</text>
</comment>
<dbReference type="AlphaFoldDB" id="R1CTY0"/>
<dbReference type="STRING" id="1304284.L21TH_1795"/>
<dbReference type="GO" id="GO:0006046">
    <property type="term" value="P:N-acetylglucosamine catabolic process"/>
    <property type="evidence" value="ECO:0007669"/>
    <property type="project" value="UniProtKB-UniRule"/>
</dbReference>
<feature type="active site" description="For ring-opening step" evidence="4">
    <location>
        <position position="143"/>
    </location>
</feature>